<dbReference type="EMBL" id="KB202199">
    <property type="protein sequence ID" value="ESO91833.1"/>
    <property type="molecule type" value="Genomic_DNA"/>
</dbReference>
<dbReference type="CTD" id="20239309"/>
<proteinExistence type="predicted"/>
<organism evidence="1 2">
    <name type="scientific">Lottia gigantea</name>
    <name type="common">Giant owl limpet</name>
    <dbReference type="NCBI Taxonomy" id="225164"/>
    <lineage>
        <taxon>Eukaryota</taxon>
        <taxon>Metazoa</taxon>
        <taxon>Spiralia</taxon>
        <taxon>Lophotrochozoa</taxon>
        <taxon>Mollusca</taxon>
        <taxon>Gastropoda</taxon>
        <taxon>Patellogastropoda</taxon>
        <taxon>Lottioidea</taxon>
        <taxon>Lottiidae</taxon>
        <taxon>Lottia</taxon>
    </lineage>
</organism>
<dbReference type="OrthoDB" id="2897838at2759"/>
<protein>
    <submittedName>
        <fullName evidence="1">Uncharacterized protein</fullName>
    </submittedName>
</protein>
<gene>
    <name evidence="1" type="ORF">LOTGIDRAFT_163195</name>
</gene>
<dbReference type="GeneID" id="20239309"/>
<dbReference type="KEGG" id="lgi:LOTGIDRAFT_163195"/>
<dbReference type="HOGENOM" id="CLU_1196023_0_0_1"/>
<dbReference type="RefSeq" id="XP_009057504.1">
    <property type="nucleotide sequence ID" value="XM_009059256.1"/>
</dbReference>
<keyword evidence="2" id="KW-1185">Reference proteome</keyword>
<dbReference type="Proteomes" id="UP000030746">
    <property type="component" value="Unassembled WGS sequence"/>
</dbReference>
<accession>V3ZKJ9</accession>
<reference evidence="1 2" key="1">
    <citation type="journal article" date="2013" name="Nature">
        <title>Insights into bilaterian evolution from three spiralian genomes.</title>
        <authorList>
            <person name="Simakov O."/>
            <person name="Marletaz F."/>
            <person name="Cho S.J."/>
            <person name="Edsinger-Gonzales E."/>
            <person name="Havlak P."/>
            <person name="Hellsten U."/>
            <person name="Kuo D.H."/>
            <person name="Larsson T."/>
            <person name="Lv J."/>
            <person name="Arendt D."/>
            <person name="Savage R."/>
            <person name="Osoegawa K."/>
            <person name="de Jong P."/>
            <person name="Grimwood J."/>
            <person name="Chapman J.A."/>
            <person name="Shapiro H."/>
            <person name="Aerts A."/>
            <person name="Otillar R.P."/>
            <person name="Terry A.Y."/>
            <person name="Boore J.L."/>
            <person name="Grigoriev I.V."/>
            <person name="Lindberg D.R."/>
            <person name="Seaver E.C."/>
            <person name="Weisblat D.A."/>
            <person name="Putnam N.H."/>
            <person name="Rokhsar D.S."/>
        </authorList>
    </citation>
    <scope>NUCLEOTIDE SEQUENCE [LARGE SCALE GENOMIC DNA]</scope>
</reference>
<evidence type="ECO:0000313" key="2">
    <source>
        <dbReference type="Proteomes" id="UP000030746"/>
    </source>
</evidence>
<evidence type="ECO:0000313" key="1">
    <source>
        <dbReference type="EMBL" id="ESO91833.1"/>
    </source>
</evidence>
<dbReference type="AlphaFoldDB" id="V3ZKJ9"/>
<name>V3ZKJ9_LOTGI</name>
<sequence>MALKVQDKSSVKEEDLNTIIRMAMDSISILSSGILEMNQLRRDSLKPDMNNNFKMLCNMSQHLDTGSSEWFLGNDWGKRLKNLRIPVKLVLWPALVMDQLDIKRKDPTIIILPTLHIRLQDSGKTLFYLKIRPGVGPATRTKPFIVFQKKPEVSQRLLKQAKLRQSLVNWLTIRKFSQLIGLIVAAQPGVKYAQLYYRCCDNYKTAMLKLHQECLLVHGSNFEVSCDRKLTS</sequence>